<feature type="signal peptide" evidence="1">
    <location>
        <begin position="1"/>
        <end position="21"/>
    </location>
</feature>
<protein>
    <submittedName>
        <fullName evidence="3">Neuronal acetylcholine receptor subunit alpha-3</fullName>
    </submittedName>
</protein>
<dbReference type="Gene3D" id="2.70.170.10">
    <property type="entry name" value="Neurotransmitter-gated ion-channel ligand-binding domain"/>
    <property type="match status" value="1"/>
</dbReference>
<dbReference type="GO" id="GO:0004888">
    <property type="term" value="F:transmembrane signaling receptor activity"/>
    <property type="evidence" value="ECO:0007669"/>
    <property type="project" value="InterPro"/>
</dbReference>
<dbReference type="InterPro" id="IPR036734">
    <property type="entry name" value="Neur_chan_lig-bd_sf"/>
</dbReference>
<dbReference type="GO" id="GO:0016020">
    <property type="term" value="C:membrane"/>
    <property type="evidence" value="ECO:0007669"/>
    <property type="project" value="InterPro"/>
</dbReference>
<feature type="chain" id="PRO_5002907398" evidence="1">
    <location>
        <begin position="22"/>
        <end position="261"/>
    </location>
</feature>
<evidence type="ECO:0000256" key="1">
    <source>
        <dbReference type="SAM" id="SignalP"/>
    </source>
</evidence>
<dbReference type="AlphaFoldDB" id="C1BR33"/>
<organism evidence="3">
    <name type="scientific">Caligus rogercresseyi</name>
    <name type="common">Sea louse</name>
    <dbReference type="NCBI Taxonomy" id="217165"/>
    <lineage>
        <taxon>Eukaryota</taxon>
        <taxon>Metazoa</taxon>
        <taxon>Ecdysozoa</taxon>
        <taxon>Arthropoda</taxon>
        <taxon>Crustacea</taxon>
        <taxon>Multicrustacea</taxon>
        <taxon>Hexanauplia</taxon>
        <taxon>Copepoda</taxon>
        <taxon>Siphonostomatoida</taxon>
        <taxon>Caligidae</taxon>
        <taxon>Caligus</taxon>
    </lineage>
</organism>
<keyword evidence="3" id="KW-0675">Receptor</keyword>
<dbReference type="InterPro" id="IPR006201">
    <property type="entry name" value="Neur_channel"/>
</dbReference>
<sequence length="261" mass="30647">MDQMLHLVTLFLLFWTSHIQCSRLSIHQSLRDELFSDYNPLSAPLDPSKPILIQFHITPKYFDVRDDGFIEGEFWYSWVWRDSRLTWNETVASVPRIRVDRDMIWRPDIVPLSGDVKEEFDDRISALVDNDGQVTWSPKVFLRARCSGANFKDPWKEFRCTLKFGSWSLPRDIIDFYEGSASGMYNDPDSPVDLKAMTLNKDYEERHQNGKIYSVLRVDMILQRRRLTSLHSIVFRPKESIPISTWSSIYKLINTLSFGLL</sequence>
<dbReference type="InterPro" id="IPR006202">
    <property type="entry name" value="Neur_chan_lig-bd"/>
</dbReference>
<reference evidence="3" key="1">
    <citation type="submission" date="2009-03" db="EMBL/GenBank/DDBJ databases">
        <title>Caligus rogercresseyi ESTs and full-length cDNAs.</title>
        <authorList>
            <person name="Yasuike M."/>
            <person name="von Schalburg K."/>
            <person name="Cooper G."/>
            <person name="Leong J."/>
            <person name="Jones S.R.M."/>
            <person name="Koop B.F."/>
        </authorList>
    </citation>
    <scope>NUCLEOTIDE SEQUENCE</scope>
    <source>
        <tissue evidence="3">Whole tissue</tissue>
    </source>
</reference>
<feature type="domain" description="Neurotransmitter-gated ion-channel ligand-binding" evidence="2">
    <location>
        <begin position="28"/>
        <end position="212"/>
    </location>
</feature>
<accession>C1BR33</accession>
<proteinExistence type="evidence at transcript level"/>
<evidence type="ECO:0000259" key="2">
    <source>
        <dbReference type="Pfam" id="PF02931"/>
    </source>
</evidence>
<dbReference type="GO" id="GO:0005230">
    <property type="term" value="F:extracellular ligand-gated monoatomic ion channel activity"/>
    <property type="evidence" value="ECO:0007669"/>
    <property type="project" value="InterPro"/>
</dbReference>
<dbReference type="SUPFAM" id="SSF63712">
    <property type="entry name" value="Nicotinic receptor ligand binding domain-like"/>
    <property type="match status" value="1"/>
</dbReference>
<evidence type="ECO:0000313" key="3">
    <source>
        <dbReference type="EMBL" id="ACO11486.1"/>
    </source>
</evidence>
<dbReference type="EMBL" id="BT077062">
    <property type="protein sequence ID" value="ACO11486.1"/>
    <property type="molecule type" value="mRNA"/>
</dbReference>
<gene>
    <name evidence="3" type="primary">ACHA3</name>
</gene>
<keyword evidence="1" id="KW-0732">Signal</keyword>
<name>C1BR33_CALRO</name>
<dbReference type="PANTHER" id="PTHR18945">
    <property type="entry name" value="NEUROTRANSMITTER GATED ION CHANNEL"/>
    <property type="match status" value="1"/>
</dbReference>
<dbReference type="Pfam" id="PF02931">
    <property type="entry name" value="Neur_chan_LBD"/>
    <property type="match status" value="1"/>
</dbReference>